<comment type="subcellular location">
    <subcellularLocation>
        <location evidence="1">Cytoplasm</location>
    </subcellularLocation>
</comment>
<dbReference type="Proteomes" id="UP000252770">
    <property type="component" value="Unassembled WGS sequence"/>
</dbReference>
<proteinExistence type="inferred from homology"/>
<keyword evidence="13" id="KW-1185">Reference proteome</keyword>
<reference evidence="12 13" key="1">
    <citation type="submission" date="2018-07" db="EMBL/GenBank/DDBJ databases">
        <title>Desertimonas flava gen. nov. sp. nov.</title>
        <authorList>
            <person name="Liu S."/>
        </authorList>
    </citation>
    <scope>NUCLEOTIDE SEQUENCE [LARGE SCALE GENOMIC DNA]</scope>
    <source>
        <strain evidence="12 13">16Sb5-5</strain>
    </source>
</reference>
<evidence type="ECO:0000256" key="4">
    <source>
        <dbReference type="ARBA" id="ARBA00013346"/>
    </source>
</evidence>
<evidence type="ECO:0000256" key="5">
    <source>
        <dbReference type="ARBA" id="ARBA00022490"/>
    </source>
</evidence>
<dbReference type="SUPFAM" id="SSF53335">
    <property type="entry name" value="S-adenosyl-L-methionine-dependent methyltransferases"/>
    <property type="match status" value="1"/>
</dbReference>
<evidence type="ECO:0000256" key="11">
    <source>
        <dbReference type="ARBA" id="ARBA00031350"/>
    </source>
</evidence>
<dbReference type="EMBL" id="QOUI01000006">
    <property type="protein sequence ID" value="RCK69409.1"/>
    <property type="molecule type" value="Genomic_DNA"/>
</dbReference>
<evidence type="ECO:0000313" key="12">
    <source>
        <dbReference type="EMBL" id="RCK69409.1"/>
    </source>
</evidence>
<evidence type="ECO:0000256" key="3">
    <source>
        <dbReference type="ARBA" id="ARBA00011890"/>
    </source>
</evidence>
<evidence type="ECO:0000256" key="7">
    <source>
        <dbReference type="ARBA" id="ARBA00022679"/>
    </source>
</evidence>
<evidence type="ECO:0000256" key="2">
    <source>
        <dbReference type="ARBA" id="ARBA00005369"/>
    </source>
</evidence>
<comment type="caution">
    <text evidence="12">The sequence shown here is derived from an EMBL/GenBank/DDBJ whole genome shotgun (WGS) entry which is preliminary data.</text>
</comment>
<dbReference type="Gene3D" id="3.40.50.150">
    <property type="entry name" value="Vaccinia Virus protein VP39"/>
    <property type="match status" value="1"/>
</dbReference>
<comment type="similarity">
    <text evidence="2">Belongs to the methyltransferase superfamily. L-isoaspartyl/D-aspartyl protein methyltransferase family.</text>
</comment>
<evidence type="ECO:0000256" key="8">
    <source>
        <dbReference type="ARBA" id="ARBA00022691"/>
    </source>
</evidence>
<keyword evidence="6 12" id="KW-0489">Methyltransferase</keyword>
<evidence type="ECO:0000256" key="9">
    <source>
        <dbReference type="ARBA" id="ARBA00030757"/>
    </source>
</evidence>
<protein>
    <recommendedName>
        <fullName evidence="4">Protein-L-isoaspartate O-methyltransferase</fullName>
        <ecNumber evidence="3">2.1.1.77</ecNumber>
    </recommendedName>
    <alternativeName>
        <fullName evidence="11">L-isoaspartyl protein carboxyl methyltransferase</fullName>
    </alternativeName>
    <alternativeName>
        <fullName evidence="9">Protein L-isoaspartyl methyltransferase</fullName>
    </alternativeName>
    <alternativeName>
        <fullName evidence="10">Protein-beta-aspartate methyltransferase</fullName>
    </alternativeName>
</protein>
<keyword evidence="7 12" id="KW-0808">Transferase</keyword>
<evidence type="ECO:0000256" key="6">
    <source>
        <dbReference type="ARBA" id="ARBA00022603"/>
    </source>
</evidence>
<dbReference type="PANTHER" id="PTHR11579">
    <property type="entry name" value="PROTEIN-L-ISOASPARTATE O-METHYLTRANSFERASE"/>
    <property type="match status" value="1"/>
</dbReference>
<dbReference type="InterPro" id="IPR029063">
    <property type="entry name" value="SAM-dependent_MTases_sf"/>
</dbReference>
<dbReference type="GO" id="GO:0004719">
    <property type="term" value="F:protein-L-isoaspartate (D-aspartate) O-methyltransferase activity"/>
    <property type="evidence" value="ECO:0007669"/>
    <property type="project" value="UniProtKB-EC"/>
</dbReference>
<organism evidence="12 13">
    <name type="scientific">Desertihabitans brevis</name>
    <dbReference type="NCBI Taxonomy" id="2268447"/>
    <lineage>
        <taxon>Bacteria</taxon>
        <taxon>Bacillati</taxon>
        <taxon>Actinomycetota</taxon>
        <taxon>Actinomycetes</taxon>
        <taxon>Propionibacteriales</taxon>
        <taxon>Propionibacteriaceae</taxon>
        <taxon>Desertihabitans</taxon>
    </lineage>
</organism>
<evidence type="ECO:0000256" key="1">
    <source>
        <dbReference type="ARBA" id="ARBA00004496"/>
    </source>
</evidence>
<evidence type="ECO:0000256" key="10">
    <source>
        <dbReference type="ARBA" id="ARBA00031323"/>
    </source>
</evidence>
<dbReference type="GO" id="GO:0032259">
    <property type="term" value="P:methylation"/>
    <property type="evidence" value="ECO:0007669"/>
    <property type="project" value="UniProtKB-KW"/>
</dbReference>
<dbReference type="Pfam" id="PF01135">
    <property type="entry name" value="PCMT"/>
    <property type="match status" value="1"/>
</dbReference>
<evidence type="ECO:0000313" key="13">
    <source>
        <dbReference type="Proteomes" id="UP000252770"/>
    </source>
</evidence>
<accession>A0A367YV44</accession>
<keyword evidence="8" id="KW-0949">S-adenosyl-L-methionine</keyword>
<keyword evidence="5" id="KW-0963">Cytoplasm</keyword>
<sequence>MDDTRERVEAAFRAVPRARFLPEDVRDLAEEDRPLPIGHDATNSQPSTVREMLVRLDPRPGEKVLDVGSGSGWTTALLAELVGPAGRVVAVELEPALVARSRPVLAPWPVAEVHQADPDVPGVPAAAPYTAVLVSADAPPELADLLARQLADGGRMVVPVGGRMLRYRRRGDAVEQEDTGGVWSFVPLR</sequence>
<dbReference type="CDD" id="cd02440">
    <property type="entry name" value="AdoMet_MTases"/>
    <property type="match status" value="1"/>
</dbReference>
<dbReference type="EC" id="2.1.1.77" evidence="3"/>
<dbReference type="AlphaFoldDB" id="A0A367YV44"/>
<gene>
    <name evidence="12" type="ORF">DT076_11010</name>
</gene>
<dbReference type="RefSeq" id="WP_114126727.1">
    <property type="nucleotide sequence ID" value="NZ_QOUI01000006.1"/>
</dbReference>
<dbReference type="PANTHER" id="PTHR11579:SF0">
    <property type="entry name" value="PROTEIN-L-ISOASPARTATE(D-ASPARTATE) O-METHYLTRANSFERASE"/>
    <property type="match status" value="1"/>
</dbReference>
<dbReference type="GO" id="GO:0005737">
    <property type="term" value="C:cytoplasm"/>
    <property type="evidence" value="ECO:0007669"/>
    <property type="project" value="UniProtKB-SubCell"/>
</dbReference>
<dbReference type="InterPro" id="IPR000682">
    <property type="entry name" value="PCMT"/>
</dbReference>
<name>A0A367YV44_9ACTN</name>